<name>A0A9P4NJI9_9PEZI</name>
<reference evidence="5" key="1">
    <citation type="journal article" date="2020" name="Stud. Mycol.">
        <title>101 Dothideomycetes genomes: a test case for predicting lifestyles and emergence of pathogens.</title>
        <authorList>
            <person name="Haridas S."/>
            <person name="Albert R."/>
            <person name="Binder M."/>
            <person name="Bloem J."/>
            <person name="Labutti K."/>
            <person name="Salamov A."/>
            <person name="Andreopoulos B."/>
            <person name="Baker S."/>
            <person name="Barry K."/>
            <person name="Bills G."/>
            <person name="Bluhm B."/>
            <person name="Cannon C."/>
            <person name="Castanera R."/>
            <person name="Culley D."/>
            <person name="Daum C."/>
            <person name="Ezra D."/>
            <person name="Gonzalez J."/>
            <person name="Henrissat B."/>
            <person name="Kuo A."/>
            <person name="Liang C."/>
            <person name="Lipzen A."/>
            <person name="Lutzoni F."/>
            <person name="Magnuson J."/>
            <person name="Mondo S."/>
            <person name="Nolan M."/>
            <person name="Ohm R."/>
            <person name="Pangilinan J."/>
            <person name="Park H.-J."/>
            <person name="Ramirez L."/>
            <person name="Alfaro M."/>
            <person name="Sun H."/>
            <person name="Tritt A."/>
            <person name="Yoshinaga Y."/>
            <person name="Zwiers L.-H."/>
            <person name="Turgeon B."/>
            <person name="Goodwin S."/>
            <person name="Spatafora J."/>
            <person name="Crous P."/>
            <person name="Grigoriev I."/>
        </authorList>
    </citation>
    <scope>NUCLEOTIDE SEQUENCE</scope>
    <source>
        <strain evidence="5">CBS 130266</strain>
    </source>
</reference>
<evidence type="ECO:0000313" key="6">
    <source>
        <dbReference type="Proteomes" id="UP000800235"/>
    </source>
</evidence>
<dbReference type="Proteomes" id="UP000800235">
    <property type="component" value="Unassembled WGS sequence"/>
</dbReference>
<dbReference type="SMART" id="SM00248">
    <property type="entry name" value="ANK"/>
    <property type="match status" value="5"/>
</dbReference>
<keyword evidence="2 3" id="KW-0040">ANK repeat</keyword>
<dbReference type="EMBL" id="MU007075">
    <property type="protein sequence ID" value="KAF2424437.1"/>
    <property type="molecule type" value="Genomic_DNA"/>
</dbReference>
<feature type="repeat" description="ANK" evidence="3">
    <location>
        <begin position="400"/>
        <end position="436"/>
    </location>
</feature>
<sequence>MAEWLQTVTSSVAALKVIYETVEWLREVRKARVEAQCLLDRTTNLFNLLQNVDNIVHLRKAEYDRNPKRSVSHQEKQIIATLLDVFDSCRKCLEELQNRLLGLEGNEAMKLPIQVKRSVQFTLSKKNILKYERMVDTNIQAVTASIGLLQLLDQHDIQKRLETLGLTLGQALTLLQNMSPHTPETATGHEPTNAPLFLGSEILGLKTIEKNLGTARDVPSLLSSTQTVAASDSTPSHAQTDGAIDDSNAVPELPRDSKDEINTEHACYQSRRSGLSKCIGLHDGIPAEENDGVAMHKPVHHTSQTDLHFAVAATNAGSCHTMLESGANVGAFASGTALVDAVRRDQAGIVRILLEAGADTNLQSSDNWTILHHAVILYAGKSMATLLQHSVRHVNTSTSSGKTPLMLAADRAGRKESLSIAQDLIRCGALVNCTDAIDRTPLYAAIIGTYTTEREAFVTMLLEEGADVEFVRTSLPKRCKQYPILMKKLALIRRRDSAVLIASPSSSGTRRCSFSKFSGLV</sequence>
<organism evidence="5 6">
    <name type="scientific">Tothia fuscella</name>
    <dbReference type="NCBI Taxonomy" id="1048955"/>
    <lineage>
        <taxon>Eukaryota</taxon>
        <taxon>Fungi</taxon>
        <taxon>Dikarya</taxon>
        <taxon>Ascomycota</taxon>
        <taxon>Pezizomycotina</taxon>
        <taxon>Dothideomycetes</taxon>
        <taxon>Pleosporomycetidae</taxon>
        <taxon>Venturiales</taxon>
        <taxon>Cylindrosympodiaceae</taxon>
        <taxon>Tothia</taxon>
    </lineage>
</organism>
<dbReference type="PROSITE" id="PS50088">
    <property type="entry name" value="ANK_REPEAT"/>
    <property type="match status" value="2"/>
</dbReference>
<dbReference type="PROSITE" id="PS50297">
    <property type="entry name" value="ANK_REP_REGION"/>
    <property type="match status" value="1"/>
</dbReference>
<gene>
    <name evidence="5" type="ORF">EJ08DRAFT_700792</name>
</gene>
<feature type="compositionally biased region" description="Polar residues" evidence="4">
    <location>
        <begin position="226"/>
        <end position="239"/>
    </location>
</feature>
<keyword evidence="1" id="KW-0677">Repeat</keyword>
<dbReference type="SUPFAM" id="SSF48403">
    <property type="entry name" value="Ankyrin repeat"/>
    <property type="match status" value="1"/>
</dbReference>
<accession>A0A9P4NJI9</accession>
<dbReference type="OrthoDB" id="539213at2759"/>
<feature type="region of interest" description="Disordered" evidence="4">
    <location>
        <begin position="226"/>
        <end position="262"/>
    </location>
</feature>
<dbReference type="InterPro" id="IPR050745">
    <property type="entry name" value="Multifunctional_regulatory"/>
</dbReference>
<proteinExistence type="predicted"/>
<feature type="compositionally biased region" description="Basic and acidic residues" evidence="4">
    <location>
        <begin position="253"/>
        <end position="262"/>
    </location>
</feature>
<evidence type="ECO:0000256" key="2">
    <source>
        <dbReference type="ARBA" id="ARBA00023043"/>
    </source>
</evidence>
<evidence type="ECO:0000256" key="1">
    <source>
        <dbReference type="ARBA" id="ARBA00022737"/>
    </source>
</evidence>
<dbReference type="PANTHER" id="PTHR24189">
    <property type="entry name" value="MYOTROPHIN"/>
    <property type="match status" value="1"/>
</dbReference>
<feature type="repeat" description="ANK" evidence="3">
    <location>
        <begin position="333"/>
        <end position="365"/>
    </location>
</feature>
<dbReference type="InterPro" id="IPR036770">
    <property type="entry name" value="Ankyrin_rpt-contain_sf"/>
</dbReference>
<keyword evidence="6" id="KW-1185">Reference proteome</keyword>
<evidence type="ECO:0000256" key="4">
    <source>
        <dbReference type="SAM" id="MobiDB-lite"/>
    </source>
</evidence>
<protein>
    <submittedName>
        <fullName evidence="5">Ankyrin</fullName>
    </submittedName>
</protein>
<comment type="caution">
    <text evidence="5">The sequence shown here is derived from an EMBL/GenBank/DDBJ whole genome shotgun (WGS) entry which is preliminary data.</text>
</comment>
<dbReference type="InterPro" id="IPR002110">
    <property type="entry name" value="Ankyrin_rpt"/>
</dbReference>
<dbReference type="AlphaFoldDB" id="A0A9P4NJI9"/>
<evidence type="ECO:0000256" key="3">
    <source>
        <dbReference type="PROSITE-ProRule" id="PRU00023"/>
    </source>
</evidence>
<dbReference type="Gene3D" id="1.25.40.20">
    <property type="entry name" value="Ankyrin repeat-containing domain"/>
    <property type="match status" value="1"/>
</dbReference>
<dbReference type="Pfam" id="PF12796">
    <property type="entry name" value="Ank_2"/>
    <property type="match status" value="1"/>
</dbReference>
<evidence type="ECO:0000313" key="5">
    <source>
        <dbReference type="EMBL" id="KAF2424437.1"/>
    </source>
</evidence>
<dbReference type="PANTHER" id="PTHR24189:SF50">
    <property type="entry name" value="ANKYRIN REPEAT AND SOCS BOX PROTEIN 2"/>
    <property type="match status" value="1"/>
</dbReference>